<comment type="caution">
    <text evidence="1">The sequence shown here is derived from an EMBL/GenBank/DDBJ whole genome shotgun (WGS) entry which is preliminary data.</text>
</comment>
<reference evidence="1 2" key="1">
    <citation type="journal article" date="2019" name="Int. J. Syst. Evol. Microbiol.">
        <title>The Global Catalogue of Microorganisms (GCM) 10K type strain sequencing project: providing services to taxonomists for standard genome sequencing and annotation.</title>
        <authorList>
            <consortium name="The Broad Institute Genomics Platform"/>
            <consortium name="The Broad Institute Genome Sequencing Center for Infectious Disease"/>
            <person name="Wu L."/>
            <person name="Ma J."/>
        </authorList>
    </citation>
    <scope>NUCLEOTIDE SEQUENCE [LARGE SCALE GENOMIC DNA]</scope>
    <source>
        <strain evidence="1 2">XZYJ18</strain>
    </source>
</reference>
<dbReference type="GeneID" id="73045040"/>
<organism evidence="1 2">
    <name type="scientific">Halorussus aquaticus</name>
    <dbReference type="NCBI Taxonomy" id="2953748"/>
    <lineage>
        <taxon>Archaea</taxon>
        <taxon>Methanobacteriati</taxon>
        <taxon>Methanobacteriota</taxon>
        <taxon>Stenosarchaea group</taxon>
        <taxon>Halobacteria</taxon>
        <taxon>Halobacteriales</taxon>
        <taxon>Haladaptataceae</taxon>
        <taxon>Halorussus</taxon>
    </lineage>
</organism>
<gene>
    <name evidence="1" type="ORF">ACFO9K_08375</name>
</gene>
<sequence length="246" mass="27386">MTGVVELLASVGSSAPIQRVRNYHLTRREARPRAHDFLTAMRRTDGGVCARWAGPPGDCFVRYTDPGWQRAEYNRFRGRRTVEPLDVERVREWFRNSRPELVAYDEVRDVFRESPDASVESGIGVSADGGCVSDERVRVARYADLLGDPTLDRRDADALAAALPAGPREIVFDLPGVLAEESVLESVAASDRVFVAEVVPERETERAYYVRQDRRGCWVPKGEATVYELADGAALDLERAESGESV</sequence>
<protein>
    <submittedName>
        <fullName evidence="1">Uncharacterized protein</fullName>
    </submittedName>
</protein>
<keyword evidence="2" id="KW-1185">Reference proteome</keyword>
<evidence type="ECO:0000313" key="2">
    <source>
        <dbReference type="Proteomes" id="UP001595945"/>
    </source>
</evidence>
<name>A0ABD5Q1F6_9EURY</name>
<dbReference type="Proteomes" id="UP001595945">
    <property type="component" value="Unassembled WGS sequence"/>
</dbReference>
<proteinExistence type="predicted"/>
<accession>A0ABD5Q1F6</accession>
<dbReference type="RefSeq" id="WP_254269965.1">
    <property type="nucleotide sequence ID" value="NZ_CP100400.1"/>
</dbReference>
<dbReference type="EMBL" id="JBHSHT010000001">
    <property type="protein sequence ID" value="MFC4824277.1"/>
    <property type="molecule type" value="Genomic_DNA"/>
</dbReference>
<dbReference type="AlphaFoldDB" id="A0ABD5Q1F6"/>
<evidence type="ECO:0000313" key="1">
    <source>
        <dbReference type="EMBL" id="MFC4824277.1"/>
    </source>
</evidence>